<dbReference type="Pfam" id="PF00557">
    <property type="entry name" value="Peptidase_M24"/>
    <property type="match status" value="1"/>
</dbReference>
<dbReference type="GO" id="GO:0006508">
    <property type="term" value="P:proteolysis"/>
    <property type="evidence" value="ECO:0007669"/>
    <property type="project" value="UniProtKB-KW"/>
</dbReference>
<comment type="cofactor">
    <cofactor evidence="6">
        <name>Co(2+)</name>
        <dbReference type="ChEBI" id="CHEBI:48828"/>
    </cofactor>
    <cofactor evidence="6">
        <name>Zn(2+)</name>
        <dbReference type="ChEBI" id="CHEBI:29105"/>
    </cofactor>
    <cofactor evidence="6">
        <name>Mn(2+)</name>
        <dbReference type="ChEBI" id="CHEBI:29035"/>
    </cofactor>
    <cofactor evidence="6">
        <name>Fe(2+)</name>
        <dbReference type="ChEBI" id="CHEBI:29033"/>
    </cofactor>
    <text evidence="6">Binds 2 divalent metal cations per subunit. Has a high-affinity and a low affinity metal-binding site. The true nature of the physiological cofactor is under debate. The enzyme is active with cobalt, zinc, manganese or divalent iron ions. Most likely, methionine aminopeptidases function as mononuclear Fe(2+)-metalloproteases under physiological conditions, and the catalytically relevant metal-binding site has been assigned to the histidine-containing high-affinity site.</text>
</comment>
<protein>
    <recommendedName>
        <fullName evidence="6 7">Methionine aminopeptidase</fullName>
        <shortName evidence="6">MAP</shortName>
        <shortName evidence="6">MetAP</shortName>
        <ecNumber evidence="6 7">3.4.11.18</ecNumber>
    </recommendedName>
    <alternativeName>
        <fullName evidence="6">Peptidase M</fullName>
    </alternativeName>
</protein>
<dbReference type="SUPFAM" id="SSF55920">
    <property type="entry name" value="Creatinase/aminopeptidase"/>
    <property type="match status" value="1"/>
</dbReference>
<dbReference type="Proteomes" id="UP000177124">
    <property type="component" value="Unassembled WGS sequence"/>
</dbReference>
<keyword evidence="5 6" id="KW-0378">Hydrolase</keyword>
<proteinExistence type="inferred from homology"/>
<evidence type="ECO:0000256" key="2">
    <source>
        <dbReference type="ARBA" id="ARBA00022438"/>
    </source>
</evidence>
<feature type="binding site" evidence="6">
    <location>
        <position position="80"/>
    </location>
    <ligand>
        <name>substrate</name>
    </ligand>
</feature>
<dbReference type="HAMAP" id="MF_01974">
    <property type="entry name" value="MetAP_1"/>
    <property type="match status" value="1"/>
</dbReference>
<dbReference type="GO" id="GO:0005829">
    <property type="term" value="C:cytosol"/>
    <property type="evidence" value="ECO:0007669"/>
    <property type="project" value="TreeGrafter"/>
</dbReference>
<reference evidence="9 10" key="1">
    <citation type="journal article" date="2016" name="Nat. Commun.">
        <title>Thousands of microbial genomes shed light on interconnected biogeochemical processes in an aquifer system.</title>
        <authorList>
            <person name="Anantharaman K."/>
            <person name="Brown C.T."/>
            <person name="Hug L.A."/>
            <person name="Sharon I."/>
            <person name="Castelle C.J."/>
            <person name="Probst A.J."/>
            <person name="Thomas B.C."/>
            <person name="Singh A."/>
            <person name="Wilkins M.J."/>
            <person name="Karaoz U."/>
            <person name="Brodie E.L."/>
            <person name="Williams K.H."/>
            <person name="Hubbard S.S."/>
            <person name="Banfield J.F."/>
        </authorList>
    </citation>
    <scope>NUCLEOTIDE SEQUENCE [LARGE SCALE GENOMIC DNA]</scope>
</reference>
<feature type="binding site" evidence="6">
    <location>
        <position position="178"/>
    </location>
    <ligand>
        <name>substrate</name>
    </ligand>
</feature>
<comment type="subunit">
    <text evidence="6">Monomer.</text>
</comment>
<evidence type="ECO:0000313" key="10">
    <source>
        <dbReference type="Proteomes" id="UP000177124"/>
    </source>
</evidence>
<dbReference type="CDD" id="cd01086">
    <property type="entry name" value="MetAP1"/>
    <property type="match status" value="1"/>
</dbReference>
<feature type="binding site" evidence="6">
    <location>
        <position position="235"/>
    </location>
    <ligand>
        <name>a divalent metal cation</name>
        <dbReference type="ChEBI" id="CHEBI:60240"/>
        <label>1</label>
    </ligand>
</feature>
<evidence type="ECO:0000256" key="3">
    <source>
        <dbReference type="ARBA" id="ARBA00022670"/>
    </source>
</evidence>
<evidence type="ECO:0000256" key="5">
    <source>
        <dbReference type="ARBA" id="ARBA00022801"/>
    </source>
</evidence>
<dbReference type="EC" id="3.4.11.18" evidence="6 7"/>
<dbReference type="InterPro" id="IPR036005">
    <property type="entry name" value="Creatinase/aminopeptidase-like"/>
</dbReference>
<dbReference type="GO" id="GO:0046872">
    <property type="term" value="F:metal ion binding"/>
    <property type="evidence" value="ECO:0007669"/>
    <property type="project" value="UniProtKB-UniRule"/>
</dbReference>
<sequence>MPKNTQVKTEKEIEIMKQAGQICAEALRSVLAEVKVGVSCAFLDQVAEKEIESRGASSSFKTVDDYNWTICTTINEQVVHGIPTDYRLKDGDVLGIDIGAQFQGFHSDMAISVAVGNASLSAKKFLDVGRETLKKAISKAMPGARIGDISQTIGDNVEKAGFMPVRILTGHGVGSELHEEPMVPCFGKNGTGPAILANMVLAIEVIYTEGAAELKLEKDNWTFSTKDGSLGGLFEQTVAVTKAGPIVLTPYL</sequence>
<feature type="binding site" evidence="6">
    <location>
        <position position="108"/>
    </location>
    <ligand>
        <name>a divalent metal cation</name>
        <dbReference type="ChEBI" id="CHEBI:60240"/>
        <label>1</label>
    </ligand>
</feature>
<name>A0A1F5GGC7_9BACT</name>
<dbReference type="NCBIfam" id="TIGR00500">
    <property type="entry name" value="met_pdase_I"/>
    <property type="match status" value="1"/>
</dbReference>
<dbReference type="Gene3D" id="3.90.230.10">
    <property type="entry name" value="Creatinase/methionine aminopeptidase superfamily"/>
    <property type="match status" value="1"/>
</dbReference>
<comment type="caution">
    <text evidence="9">The sequence shown here is derived from an EMBL/GenBank/DDBJ whole genome shotgun (WGS) entry which is preliminary data.</text>
</comment>
<dbReference type="PRINTS" id="PR00599">
    <property type="entry name" value="MAPEPTIDASE"/>
</dbReference>
<dbReference type="AlphaFoldDB" id="A0A1F5GGC7"/>
<accession>A0A1F5GGC7</accession>
<dbReference type="EMBL" id="MFBF01000029">
    <property type="protein sequence ID" value="OGD90922.1"/>
    <property type="molecule type" value="Genomic_DNA"/>
</dbReference>
<feature type="binding site" evidence="6">
    <location>
        <position position="204"/>
    </location>
    <ligand>
        <name>a divalent metal cation</name>
        <dbReference type="ChEBI" id="CHEBI:60240"/>
        <label>2</label>
        <note>catalytic</note>
    </ligand>
</feature>
<evidence type="ECO:0000256" key="6">
    <source>
        <dbReference type="HAMAP-Rule" id="MF_01974"/>
    </source>
</evidence>
<dbReference type="InterPro" id="IPR000994">
    <property type="entry name" value="Pept_M24"/>
</dbReference>
<evidence type="ECO:0000256" key="4">
    <source>
        <dbReference type="ARBA" id="ARBA00022723"/>
    </source>
</evidence>
<dbReference type="PANTHER" id="PTHR43330">
    <property type="entry name" value="METHIONINE AMINOPEPTIDASE"/>
    <property type="match status" value="1"/>
</dbReference>
<feature type="domain" description="Peptidase M24" evidence="8">
    <location>
        <begin position="14"/>
        <end position="242"/>
    </location>
</feature>
<dbReference type="InterPro" id="IPR001714">
    <property type="entry name" value="Pept_M24_MAP"/>
</dbReference>
<dbReference type="InterPro" id="IPR002467">
    <property type="entry name" value="Pept_M24A_MAP1"/>
</dbReference>
<keyword evidence="4 6" id="KW-0479">Metal-binding</keyword>
<dbReference type="GO" id="GO:0070006">
    <property type="term" value="F:metalloaminopeptidase activity"/>
    <property type="evidence" value="ECO:0007669"/>
    <property type="project" value="UniProtKB-UniRule"/>
</dbReference>
<evidence type="ECO:0000259" key="8">
    <source>
        <dbReference type="Pfam" id="PF00557"/>
    </source>
</evidence>
<feature type="binding site" evidence="6">
    <location>
        <position position="235"/>
    </location>
    <ligand>
        <name>a divalent metal cation</name>
        <dbReference type="ChEBI" id="CHEBI:60240"/>
        <label>2</label>
        <note>catalytic</note>
    </ligand>
</feature>
<evidence type="ECO:0000256" key="7">
    <source>
        <dbReference type="RuleBase" id="RU003653"/>
    </source>
</evidence>
<dbReference type="PANTHER" id="PTHR43330:SF27">
    <property type="entry name" value="METHIONINE AMINOPEPTIDASE"/>
    <property type="match status" value="1"/>
</dbReference>
<dbReference type="STRING" id="1797716.A3D07_01730"/>
<comment type="similarity">
    <text evidence="6">Belongs to the peptidase M24A family. Methionine aminopeptidase type 1 subfamily.</text>
</comment>
<organism evidence="9 10">
    <name type="scientific">Candidatus Curtissbacteria bacterium RIFCSPHIGHO2_02_FULL_42_15</name>
    <dbReference type="NCBI Taxonomy" id="1797716"/>
    <lineage>
        <taxon>Bacteria</taxon>
        <taxon>Candidatus Curtissiibacteriota</taxon>
    </lineage>
</organism>
<feature type="binding site" evidence="6">
    <location>
        <position position="97"/>
    </location>
    <ligand>
        <name>a divalent metal cation</name>
        <dbReference type="ChEBI" id="CHEBI:60240"/>
        <label>1</label>
    </ligand>
</feature>
<dbReference type="GO" id="GO:0004239">
    <property type="term" value="F:initiator methionyl aminopeptidase activity"/>
    <property type="evidence" value="ECO:0007669"/>
    <property type="project" value="UniProtKB-UniRule"/>
</dbReference>
<feature type="binding site" evidence="6">
    <location>
        <position position="108"/>
    </location>
    <ligand>
        <name>a divalent metal cation</name>
        <dbReference type="ChEBI" id="CHEBI:60240"/>
        <label>2</label>
        <note>catalytic</note>
    </ligand>
</feature>
<comment type="function">
    <text evidence="1 6">Removes the N-terminal methionine from nascent proteins. The N-terminal methionine is often cleaved when the second residue in the primary sequence is small and uncharged (Met-Ala-, Cys, Gly, Pro, Ser, Thr, or Val). Requires deformylation of the N(alpha)-formylated initiator methionine before it can be hydrolyzed.</text>
</comment>
<gene>
    <name evidence="6" type="primary">map</name>
    <name evidence="9" type="ORF">A3D07_01730</name>
</gene>
<comment type="catalytic activity">
    <reaction evidence="6 7">
        <text>Release of N-terminal amino acids, preferentially methionine, from peptides and arylamides.</text>
        <dbReference type="EC" id="3.4.11.18"/>
    </reaction>
</comment>
<evidence type="ECO:0000256" key="1">
    <source>
        <dbReference type="ARBA" id="ARBA00002521"/>
    </source>
</evidence>
<feature type="binding site" evidence="6">
    <location>
        <position position="171"/>
    </location>
    <ligand>
        <name>a divalent metal cation</name>
        <dbReference type="ChEBI" id="CHEBI:60240"/>
        <label>2</label>
        <note>catalytic</note>
    </ligand>
</feature>
<keyword evidence="3 6" id="KW-0645">Protease</keyword>
<keyword evidence="2 6" id="KW-0031">Aminopeptidase</keyword>
<evidence type="ECO:0000313" key="9">
    <source>
        <dbReference type="EMBL" id="OGD90922.1"/>
    </source>
</evidence>